<dbReference type="InterPro" id="IPR002818">
    <property type="entry name" value="DJ-1/PfpI"/>
</dbReference>
<evidence type="ECO:0000259" key="1">
    <source>
        <dbReference type="Pfam" id="PF01965"/>
    </source>
</evidence>
<evidence type="ECO:0000313" key="3">
    <source>
        <dbReference type="Proteomes" id="UP000186705"/>
    </source>
</evidence>
<sequence length="182" mass="19752">MKCAIIMDNGFEELEAMGPIALLRRGGVDVDLVSVHDDHVTGRFGVTYSKTTPMKDYDFDAIDCLIIPGGAHAKKLEANPDVLELIKKVANDDSKVLAAICAAPTILGKLGLLKGKDYTCFKSMNEDFGGNYHYQYVVEDGNLITGISASAAEEFGFAILEKLTGKEHTDEVKASIYYDAAH</sequence>
<keyword evidence="3" id="KW-1185">Reference proteome</keyword>
<dbReference type="Pfam" id="PF01965">
    <property type="entry name" value="DJ-1_PfpI"/>
    <property type="match status" value="1"/>
</dbReference>
<gene>
    <name evidence="2" type="ORF">BO225_03735</name>
</gene>
<evidence type="ECO:0000313" key="2">
    <source>
        <dbReference type="EMBL" id="OLU47020.1"/>
    </source>
</evidence>
<accession>A0A1U7NNX5</accession>
<reference evidence="2 3" key="1">
    <citation type="submission" date="2016-11" db="EMBL/GenBank/DDBJ databases">
        <title>Description of two novel members of the family Erysipelotrichaceae: Ileibacterium lipovorans gen. nov., sp. nov. and Dubosiella newyorkensis, gen. nov., sp. nov.</title>
        <authorList>
            <person name="Cox L.M."/>
            <person name="Sohn J."/>
            <person name="Tyrrell K.L."/>
            <person name="Citron D.M."/>
            <person name="Lawson P.A."/>
            <person name="Patel N.B."/>
            <person name="Iizumi T."/>
            <person name="Perez-Perez G.I."/>
            <person name="Goldstein E.J."/>
            <person name="Blaser M.J."/>
        </authorList>
    </citation>
    <scope>NUCLEOTIDE SEQUENCE [LARGE SCALE GENOMIC DNA]</scope>
    <source>
        <strain evidence="2 3">NYU-BL-A4</strain>
    </source>
</reference>
<proteinExistence type="predicted"/>
<dbReference type="GO" id="GO:0005737">
    <property type="term" value="C:cytoplasm"/>
    <property type="evidence" value="ECO:0007669"/>
    <property type="project" value="TreeGrafter"/>
</dbReference>
<protein>
    <submittedName>
        <fullName evidence="2">DJ-1 family protein</fullName>
    </submittedName>
</protein>
<comment type="caution">
    <text evidence="2">The sequence shown here is derived from an EMBL/GenBank/DDBJ whole genome shotgun (WGS) entry which is preliminary data.</text>
</comment>
<name>A0A1U7NNX5_9FIRM</name>
<dbReference type="GeneID" id="78275059"/>
<dbReference type="InterPro" id="IPR029062">
    <property type="entry name" value="Class_I_gatase-like"/>
</dbReference>
<dbReference type="PANTHER" id="PTHR48094">
    <property type="entry name" value="PROTEIN/NUCLEIC ACID DEGLYCASE DJ-1-RELATED"/>
    <property type="match status" value="1"/>
</dbReference>
<dbReference type="AlphaFoldDB" id="A0A1U7NNX5"/>
<dbReference type="SUPFAM" id="SSF52317">
    <property type="entry name" value="Class I glutamine amidotransferase-like"/>
    <property type="match status" value="1"/>
</dbReference>
<dbReference type="InterPro" id="IPR050325">
    <property type="entry name" value="Prot/Nucl_acid_deglycase"/>
</dbReference>
<dbReference type="Proteomes" id="UP000186705">
    <property type="component" value="Unassembled WGS sequence"/>
</dbReference>
<organism evidence="2 3">
    <name type="scientific">Dubosiella newyorkensis</name>
    <dbReference type="NCBI Taxonomy" id="1862672"/>
    <lineage>
        <taxon>Bacteria</taxon>
        <taxon>Bacillati</taxon>
        <taxon>Bacillota</taxon>
        <taxon>Erysipelotrichia</taxon>
        <taxon>Erysipelotrichales</taxon>
        <taxon>Erysipelotrichaceae</taxon>
        <taxon>Dubosiella</taxon>
    </lineage>
</organism>
<dbReference type="OrthoDB" id="9800516at2"/>
<feature type="domain" description="DJ-1/PfpI" evidence="1">
    <location>
        <begin position="2"/>
        <end position="161"/>
    </location>
</feature>
<dbReference type="Gene3D" id="3.40.50.880">
    <property type="match status" value="1"/>
</dbReference>
<dbReference type="RefSeq" id="WP_076340944.1">
    <property type="nucleotide sequence ID" value="NZ_CAJTMI010000021.1"/>
</dbReference>
<dbReference type="PANTHER" id="PTHR48094:SF12">
    <property type="entry name" value="PARKINSON DISEASE PROTEIN 7 HOMOLOG"/>
    <property type="match status" value="1"/>
</dbReference>
<dbReference type="EMBL" id="MPKA01000055">
    <property type="protein sequence ID" value="OLU47020.1"/>
    <property type="molecule type" value="Genomic_DNA"/>
</dbReference>
<dbReference type="CDD" id="cd03135">
    <property type="entry name" value="GATase1_DJ-1"/>
    <property type="match status" value="1"/>
</dbReference>
<dbReference type="STRING" id="1862672.BO225_03735"/>